<reference evidence="3 4" key="2">
    <citation type="submission" date="2024-07" db="EMBL/GenBank/DDBJ databases">
        <authorList>
            <person name="Akdeniz Z."/>
        </authorList>
    </citation>
    <scope>NUCLEOTIDE SEQUENCE [LARGE SCALE GENOMIC DNA]</scope>
</reference>
<comment type="caution">
    <text evidence="2">The sequence shown here is derived from an EMBL/GenBank/DDBJ whole genome shotgun (WGS) entry which is preliminary data.</text>
</comment>
<feature type="coiled-coil region" evidence="1">
    <location>
        <begin position="232"/>
        <end position="307"/>
    </location>
</feature>
<name>A0AA86TUV2_9EUKA</name>
<gene>
    <name evidence="3" type="ORF">HINF_LOCUS12644</name>
    <name evidence="2" type="ORF">HINF_LOCUS17176</name>
</gene>
<evidence type="ECO:0000313" key="4">
    <source>
        <dbReference type="Proteomes" id="UP001642409"/>
    </source>
</evidence>
<dbReference type="EMBL" id="CAXDID020000029">
    <property type="protein sequence ID" value="CAL5992574.1"/>
    <property type="molecule type" value="Genomic_DNA"/>
</dbReference>
<feature type="coiled-coil region" evidence="1">
    <location>
        <begin position="417"/>
        <end position="608"/>
    </location>
</feature>
<keyword evidence="4" id="KW-1185">Reference proteome</keyword>
<organism evidence="2">
    <name type="scientific">Hexamita inflata</name>
    <dbReference type="NCBI Taxonomy" id="28002"/>
    <lineage>
        <taxon>Eukaryota</taxon>
        <taxon>Metamonada</taxon>
        <taxon>Diplomonadida</taxon>
        <taxon>Hexamitidae</taxon>
        <taxon>Hexamitinae</taxon>
        <taxon>Hexamita</taxon>
    </lineage>
</organism>
<keyword evidence="1" id="KW-0175">Coiled coil</keyword>
<evidence type="ECO:0000313" key="3">
    <source>
        <dbReference type="EMBL" id="CAL5992574.1"/>
    </source>
</evidence>
<dbReference type="AlphaFoldDB" id="A0AA86TUV2"/>
<dbReference type="Proteomes" id="UP001642409">
    <property type="component" value="Unassembled WGS sequence"/>
</dbReference>
<evidence type="ECO:0000256" key="1">
    <source>
        <dbReference type="SAM" id="Coils"/>
    </source>
</evidence>
<dbReference type="EMBL" id="CATOUU010000440">
    <property type="protein sequence ID" value="CAI9929531.1"/>
    <property type="molecule type" value="Genomic_DNA"/>
</dbReference>
<evidence type="ECO:0000313" key="2">
    <source>
        <dbReference type="EMBL" id="CAI9929531.1"/>
    </source>
</evidence>
<proteinExistence type="predicted"/>
<protein>
    <submittedName>
        <fullName evidence="3">Hypothetical_protein</fullName>
    </submittedName>
</protein>
<feature type="coiled-coil region" evidence="1">
    <location>
        <begin position="148"/>
        <end position="182"/>
    </location>
</feature>
<feature type="coiled-coil region" evidence="1">
    <location>
        <begin position="85"/>
        <end position="123"/>
    </location>
</feature>
<accession>A0AA86TUV2</accession>
<sequence length="643" mass="75899">MAETFSPTTMLPLQQIETIKNKIVNLERTVWQIQIKKSQNSTDTIKQSLQQFQYTLLSLNNDFIIQFDQISDRITQSITSTTDSFNQVIRNIKQLKVQNKKYQDQIQQNNPDLENKHQRAIDELLEFNQAQLTIQQLQFQSEQDNQCIQQLKIQNDEKQNQLKVLRQQIQQQQQDFERTIKLTNTQQQIYSEYDNEQIDQSKLIFDLQNLVNVQQDENQSKMCQQNEVSLIIVQHNTVLNSLNNELDQIKSENAELHQQLKQLSTQKQELVDQVSKYSQQITEMHFNDQLLIQIEQLQNQINNLNQIKFENNLSTPKKFNNDNIILNLDKEPNSEPICENLSNIIISLTSSISEINEHFETVKRKQIPLPQVDQDVTKSLNILSSLKTELLTVKETYNIINEYLQTQKPPQIFQDEIIFLQNQIQQQSELNKEHRNTISNLQEQIITLNFELRKSQQQEEQLNQEILMLKQLTENHKKQINDNDQTSEQLNIQNQQLNELQNINAKHVKELKSYQSKEDKLNQQIEFYQQQLELANQKNEKKGKEVQNQLVIKQNQVISDLQKQIEELREENVNSFENNEQLKLDLQIQKEKAKIDELQIDQKNNQLKQQEIIANQTSKTIQDLYCGVRANFDFNKCLCNNCA</sequence>
<reference evidence="2" key="1">
    <citation type="submission" date="2023-06" db="EMBL/GenBank/DDBJ databases">
        <authorList>
            <person name="Kurt Z."/>
        </authorList>
    </citation>
    <scope>NUCLEOTIDE SEQUENCE</scope>
</reference>